<dbReference type="EMBL" id="JAIZAY010000016">
    <property type="protein sequence ID" value="KAJ8026881.1"/>
    <property type="molecule type" value="Genomic_DNA"/>
</dbReference>
<comment type="caution">
    <text evidence="3">The sequence shown here is derived from an EMBL/GenBank/DDBJ whole genome shotgun (WGS) entry which is preliminary data.</text>
</comment>
<name>A0A9Q0YUD7_HOLLE</name>
<dbReference type="OrthoDB" id="6146839at2759"/>
<dbReference type="Proteomes" id="UP001152320">
    <property type="component" value="Chromosome 16"/>
</dbReference>
<organism evidence="3 4">
    <name type="scientific">Holothuria leucospilota</name>
    <name type="common">Black long sea cucumber</name>
    <name type="synonym">Mertensiothuria leucospilota</name>
    <dbReference type="NCBI Taxonomy" id="206669"/>
    <lineage>
        <taxon>Eukaryota</taxon>
        <taxon>Metazoa</taxon>
        <taxon>Echinodermata</taxon>
        <taxon>Eleutherozoa</taxon>
        <taxon>Echinozoa</taxon>
        <taxon>Holothuroidea</taxon>
        <taxon>Aspidochirotacea</taxon>
        <taxon>Aspidochirotida</taxon>
        <taxon>Holothuriidae</taxon>
        <taxon>Holothuria</taxon>
    </lineage>
</organism>
<dbReference type="Pfam" id="PF13842">
    <property type="entry name" value="zf-Tnp_2"/>
    <property type="match status" value="1"/>
</dbReference>
<evidence type="ECO:0000259" key="2">
    <source>
        <dbReference type="Pfam" id="PF13842"/>
    </source>
</evidence>
<keyword evidence="4" id="KW-1185">Reference proteome</keyword>
<gene>
    <name evidence="3" type="ORF">HOLleu_31841</name>
</gene>
<protein>
    <submittedName>
        <fullName evidence="3">PiggyBac transposable element-derived protein 4</fullName>
    </submittedName>
</protein>
<evidence type="ECO:0000256" key="1">
    <source>
        <dbReference type="SAM" id="MobiDB-lite"/>
    </source>
</evidence>
<dbReference type="AlphaFoldDB" id="A0A9Q0YUD7"/>
<accession>A0A9Q0YUD7</accession>
<feature type="region of interest" description="Disordered" evidence="1">
    <location>
        <begin position="14"/>
        <end position="48"/>
    </location>
</feature>
<dbReference type="InterPro" id="IPR032718">
    <property type="entry name" value="PGBD4_Znf_C"/>
</dbReference>
<sequence>MLCERLIEENSVVREPRRKGRPSLGENPLRLTARHFPSTIPPTEKKDKPTRRCHVCASRDKREETIYECRECEKPLCAAPCFGIYHTKRDFHTDLE</sequence>
<evidence type="ECO:0000313" key="4">
    <source>
        <dbReference type="Proteomes" id="UP001152320"/>
    </source>
</evidence>
<reference evidence="3" key="1">
    <citation type="submission" date="2021-10" db="EMBL/GenBank/DDBJ databases">
        <title>Tropical sea cucumber genome reveals ecological adaptation and Cuvierian tubules defense mechanism.</title>
        <authorList>
            <person name="Chen T."/>
        </authorList>
    </citation>
    <scope>NUCLEOTIDE SEQUENCE</scope>
    <source>
        <strain evidence="3">Nanhai2018</strain>
        <tissue evidence="3">Muscle</tissue>
    </source>
</reference>
<proteinExistence type="predicted"/>
<evidence type="ECO:0000313" key="3">
    <source>
        <dbReference type="EMBL" id="KAJ8026881.1"/>
    </source>
</evidence>
<feature type="domain" description="PiggyBac transposable element-derived protein 4 C-terminal zinc-finger" evidence="2">
    <location>
        <begin position="44"/>
        <end position="86"/>
    </location>
</feature>